<reference evidence="2 3" key="1">
    <citation type="submission" date="2022-06" db="EMBL/GenBank/DDBJ databases">
        <title>Paraconexibacter antarcticus.</title>
        <authorList>
            <person name="Kim C.S."/>
        </authorList>
    </citation>
    <scope>NUCLEOTIDE SEQUENCE [LARGE SCALE GENOMIC DNA]</scope>
    <source>
        <strain evidence="2 3">02-257</strain>
    </source>
</reference>
<dbReference type="InterPro" id="IPR000073">
    <property type="entry name" value="AB_hydrolase_1"/>
</dbReference>
<dbReference type="PRINTS" id="PR00111">
    <property type="entry name" value="ABHYDROLASE"/>
</dbReference>
<name>A0ABY5E0G1_9ACTN</name>
<evidence type="ECO:0000259" key="1">
    <source>
        <dbReference type="Pfam" id="PF12697"/>
    </source>
</evidence>
<dbReference type="InterPro" id="IPR029058">
    <property type="entry name" value="AB_hydrolase_fold"/>
</dbReference>
<dbReference type="EMBL" id="CP098502">
    <property type="protein sequence ID" value="UTI66689.1"/>
    <property type="molecule type" value="Genomic_DNA"/>
</dbReference>
<gene>
    <name evidence="2" type="ORF">NBH00_10880</name>
</gene>
<evidence type="ECO:0000313" key="2">
    <source>
        <dbReference type="EMBL" id="UTI66689.1"/>
    </source>
</evidence>
<dbReference type="InterPro" id="IPR000639">
    <property type="entry name" value="Epox_hydrolase-like"/>
</dbReference>
<accession>A0ABY5E0G1</accession>
<dbReference type="RefSeq" id="WP_254573356.1">
    <property type="nucleotide sequence ID" value="NZ_CP098502.1"/>
</dbReference>
<dbReference type="SUPFAM" id="SSF53474">
    <property type="entry name" value="alpha/beta-Hydrolases"/>
    <property type="match status" value="1"/>
</dbReference>
<sequence>MSAKPHQLHAAPEIGVRRVWLAGHDTRVLEVSGTGPALVLIHGFSDSADSWRPLLARAARAGRRAVAVDLPGFGAAGAPNGPVLGSFTAVARAAAERAAGPGGGAVLVGHSMGGMVAMQTAIEDDGRLAGIVPVATAGLHHPGWIAAVGSRPGAWLARTLPAGLVHAGARAGVRRLAVHEVSPDVAEHLPRQAGHLRGRRVAEQVELLRRLRAQTTIPLEVARIACPVLFVWGGRDAAAVFARNRARLEGLAAGAPSSRGVVIEECGHTPQLEAPQELWAHVEDFAGSLGRGA</sequence>
<keyword evidence="2" id="KW-0378">Hydrolase</keyword>
<dbReference type="PANTHER" id="PTHR43689:SF8">
    <property type="entry name" value="ALPHA_BETA-HYDROLASES SUPERFAMILY PROTEIN"/>
    <property type="match status" value="1"/>
</dbReference>
<protein>
    <submittedName>
        <fullName evidence="2">Alpha/beta hydrolase</fullName>
    </submittedName>
</protein>
<evidence type="ECO:0000313" key="3">
    <source>
        <dbReference type="Proteomes" id="UP001056035"/>
    </source>
</evidence>
<feature type="domain" description="AB hydrolase-1" evidence="1">
    <location>
        <begin position="38"/>
        <end position="278"/>
    </location>
</feature>
<keyword evidence="3" id="KW-1185">Reference proteome</keyword>
<dbReference type="Pfam" id="PF12697">
    <property type="entry name" value="Abhydrolase_6"/>
    <property type="match status" value="1"/>
</dbReference>
<dbReference type="Gene3D" id="3.40.50.1820">
    <property type="entry name" value="alpha/beta hydrolase"/>
    <property type="match status" value="1"/>
</dbReference>
<proteinExistence type="predicted"/>
<dbReference type="PANTHER" id="PTHR43689">
    <property type="entry name" value="HYDROLASE"/>
    <property type="match status" value="1"/>
</dbReference>
<organism evidence="2 3">
    <name type="scientific">Paraconexibacter antarcticus</name>
    <dbReference type="NCBI Taxonomy" id="2949664"/>
    <lineage>
        <taxon>Bacteria</taxon>
        <taxon>Bacillati</taxon>
        <taxon>Actinomycetota</taxon>
        <taxon>Thermoleophilia</taxon>
        <taxon>Solirubrobacterales</taxon>
        <taxon>Paraconexibacteraceae</taxon>
        <taxon>Paraconexibacter</taxon>
    </lineage>
</organism>
<dbReference type="GO" id="GO:0016787">
    <property type="term" value="F:hydrolase activity"/>
    <property type="evidence" value="ECO:0007669"/>
    <property type="project" value="UniProtKB-KW"/>
</dbReference>
<dbReference type="Proteomes" id="UP001056035">
    <property type="component" value="Chromosome"/>
</dbReference>
<dbReference type="PRINTS" id="PR00412">
    <property type="entry name" value="EPOXHYDRLASE"/>
</dbReference>